<sequence length="146" mass="16586">MELVSWGDSNGFYLYMLQAFREIRDMMESSWMRTGRFAASTSYSFPFKGFGVGTAWFHDCKICCPELKRAVINVLKEDYFEHIIPLMALPDGSMASLFSRGKLVIQQVTSPAVRHRDDALSYHYAEKDNRDCAGDPDCISMQASMA</sequence>
<organism evidence="1 2">
    <name type="scientific">Populus trichocarpa</name>
    <name type="common">Western balsam poplar</name>
    <name type="synonym">Populus balsamifera subsp. trichocarpa</name>
    <dbReference type="NCBI Taxonomy" id="3694"/>
    <lineage>
        <taxon>Eukaryota</taxon>
        <taxon>Viridiplantae</taxon>
        <taxon>Streptophyta</taxon>
        <taxon>Embryophyta</taxon>
        <taxon>Tracheophyta</taxon>
        <taxon>Spermatophyta</taxon>
        <taxon>Magnoliopsida</taxon>
        <taxon>eudicotyledons</taxon>
        <taxon>Gunneridae</taxon>
        <taxon>Pentapetalae</taxon>
        <taxon>rosids</taxon>
        <taxon>fabids</taxon>
        <taxon>Malpighiales</taxon>
        <taxon>Salicaceae</taxon>
        <taxon>Saliceae</taxon>
        <taxon>Populus</taxon>
    </lineage>
</organism>
<keyword evidence="2" id="KW-1185">Reference proteome</keyword>
<reference evidence="1 2" key="1">
    <citation type="journal article" date="2006" name="Science">
        <title>The genome of black cottonwood, Populus trichocarpa (Torr. &amp; Gray).</title>
        <authorList>
            <person name="Tuskan G.A."/>
            <person name="Difazio S."/>
            <person name="Jansson S."/>
            <person name="Bohlmann J."/>
            <person name="Grigoriev I."/>
            <person name="Hellsten U."/>
            <person name="Putnam N."/>
            <person name="Ralph S."/>
            <person name="Rombauts S."/>
            <person name="Salamov A."/>
            <person name="Schein J."/>
            <person name="Sterck L."/>
            <person name="Aerts A."/>
            <person name="Bhalerao R.R."/>
            <person name="Bhalerao R.P."/>
            <person name="Blaudez D."/>
            <person name="Boerjan W."/>
            <person name="Brun A."/>
            <person name="Brunner A."/>
            <person name="Busov V."/>
            <person name="Campbell M."/>
            <person name="Carlson J."/>
            <person name="Chalot M."/>
            <person name="Chapman J."/>
            <person name="Chen G.L."/>
            <person name="Cooper D."/>
            <person name="Coutinho P.M."/>
            <person name="Couturier J."/>
            <person name="Covert S."/>
            <person name="Cronk Q."/>
            <person name="Cunningham R."/>
            <person name="Davis J."/>
            <person name="Degroeve S."/>
            <person name="Dejardin A."/>
            <person name="Depamphilis C."/>
            <person name="Detter J."/>
            <person name="Dirks B."/>
            <person name="Dubchak I."/>
            <person name="Duplessis S."/>
            <person name="Ehlting J."/>
            <person name="Ellis B."/>
            <person name="Gendler K."/>
            <person name="Goodstein D."/>
            <person name="Gribskov M."/>
            <person name="Grimwood J."/>
            <person name="Groover A."/>
            <person name="Gunter L."/>
            <person name="Hamberger B."/>
            <person name="Heinze B."/>
            <person name="Helariutta Y."/>
            <person name="Henrissat B."/>
            <person name="Holligan D."/>
            <person name="Holt R."/>
            <person name="Huang W."/>
            <person name="Islam-Faridi N."/>
            <person name="Jones S."/>
            <person name="Jones-Rhoades M."/>
            <person name="Jorgensen R."/>
            <person name="Joshi C."/>
            <person name="Kangasjarvi J."/>
            <person name="Karlsson J."/>
            <person name="Kelleher C."/>
            <person name="Kirkpatrick R."/>
            <person name="Kirst M."/>
            <person name="Kohler A."/>
            <person name="Kalluri U."/>
            <person name="Larimer F."/>
            <person name="Leebens-Mack J."/>
            <person name="Leple J.C."/>
            <person name="Locascio P."/>
            <person name="Lou Y."/>
            <person name="Lucas S."/>
            <person name="Martin F."/>
            <person name="Montanini B."/>
            <person name="Napoli C."/>
            <person name="Nelson D.R."/>
            <person name="Nelson C."/>
            <person name="Nieminen K."/>
            <person name="Nilsson O."/>
            <person name="Pereda V."/>
            <person name="Peter G."/>
            <person name="Philippe R."/>
            <person name="Pilate G."/>
            <person name="Poliakov A."/>
            <person name="Razumovskaya J."/>
            <person name="Richardson P."/>
            <person name="Rinaldi C."/>
            <person name="Ritland K."/>
            <person name="Rouze P."/>
            <person name="Ryaboy D."/>
            <person name="Schmutz J."/>
            <person name="Schrader J."/>
            <person name="Segerman B."/>
            <person name="Shin H."/>
            <person name="Siddiqui A."/>
            <person name="Sterky F."/>
            <person name="Terry A."/>
            <person name="Tsai C.J."/>
            <person name="Uberbacher E."/>
            <person name="Unneberg P."/>
            <person name="Vahala J."/>
            <person name="Wall K."/>
            <person name="Wessler S."/>
            <person name="Yang G."/>
            <person name="Yin T."/>
            <person name="Douglas C."/>
            <person name="Marra M."/>
            <person name="Sandberg G."/>
            <person name="Van de Peer Y."/>
            <person name="Rokhsar D."/>
        </authorList>
    </citation>
    <scope>NUCLEOTIDE SEQUENCE [LARGE SCALE GENOMIC DNA]</scope>
    <source>
        <strain evidence="2">cv. Nisqually</strain>
    </source>
</reference>
<dbReference type="EMBL" id="CM009297">
    <property type="protein sequence ID" value="PNT25654.1"/>
    <property type="molecule type" value="Genomic_DNA"/>
</dbReference>
<dbReference type="AlphaFoldDB" id="A0A2K1ZK48"/>
<accession>A0A2K1ZK48</accession>
<dbReference type="Proteomes" id="UP000006729">
    <property type="component" value="Chromosome 8"/>
</dbReference>
<evidence type="ECO:0000313" key="1">
    <source>
        <dbReference type="EMBL" id="PNT25654.1"/>
    </source>
</evidence>
<evidence type="ECO:0000313" key="2">
    <source>
        <dbReference type="Proteomes" id="UP000006729"/>
    </source>
</evidence>
<proteinExistence type="predicted"/>
<protein>
    <submittedName>
        <fullName evidence="1">Uncharacterized protein</fullName>
    </submittedName>
</protein>
<gene>
    <name evidence="1" type="ORF">POPTR_008G195400</name>
</gene>
<name>A0A2K1ZK48_POPTR</name>
<dbReference type="InParanoid" id="A0A2K1ZK48"/>